<feature type="transmembrane region" description="Helical" evidence="6">
    <location>
        <begin position="398"/>
        <end position="414"/>
    </location>
</feature>
<keyword evidence="4 6" id="KW-1133">Transmembrane helix</keyword>
<feature type="transmembrane region" description="Helical" evidence="6">
    <location>
        <begin position="43"/>
        <end position="62"/>
    </location>
</feature>
<keyword evidence="8" id="KW-1185">Reference proteome</keyword>
<feature type="transmembrane region" description="Helical" evidence="6">
    <location>
        <begin position="310"/>
        <end position="332"/>
    </location>
</feature>
<evidence type="ECO:0000256" key="6">
    <source>
        <dbReference type="SAM" id="Phobius"/>
    </source>
</evidence>
<feature type="transmembrane region" description="Helical" evidence="6">
    <location>
        <begin position="140"/>
        <end position="158"/>
    </location>
</feature>
<comment type="caution">
    <text evidence="7">The sequence shown here is derived from an EMBL/GenBank/DDBJ whole genome shotgun (WGS) entry which is preliminary data.</text>
</comment>
<keyword evidence="5 6" id="KW-0472">Membrane</keyword>
<dbReference type="Proteomes" id="UP000783390">
    <property type="component" value="Unassembled WGS sequence"/>
</dbReference>
<feature type="transmembrane region" description="Helical" evidence="6">
    <location>
        <begin position="83"/>
        <end position="103"/>
    </location>
</feature>
<dbReference type="PANTHER" id="PTHR30250">
    <property type="entry name" value="PST FAMILY PREDICTED COLANIC ACID TRANSPORTER"/>
    <property type="match status" value="1"/>
</dbReference>
<feature type="transmembrane region" description="Helical" evidence="6">
    <location>
        <begin position="370"/>
        <end position="386"/>
    </location>
</feature>
<feature type="transmembrane region" description="Helical" evidence="6">
    <location>
        <begin position="109"/>
        <end position="128"/>
    </location>
</feature>
<evidence type="ECO:0000313" key="7">
    <source>
        <dbReference type="EMBL" id="MBP1889162.1"/>
    </source>
</evidence>
<feature type="transmembrane region" description="Helical" evidence="6">
    <location>
        <begin position="420"/>
        <end position="439"/>
    </location>
</feature>
<dbReference type="InterPro" id="IPR002797">
    <property type="entry name" value="Polysacc_synth"/>
</dbReference>
<feature type="transmembrane region" description="Helical" evidence="6">
    <location>
        <begin position="7"/>
        <end position="31"/>
    </location>
</feature>
<protein>
    <submittedName>
        <fullName evidence="7">O-antigen/teichoic acid export membrane protein</fullName>
    </submittedName>
</protein>
<feature type="transmembrane region" description="Helical" evidence="6">
    <location>
        <begin position="278"/>
        <end position="304"/>
    </location>
</feature>
<feature type="transmembrane region" description="Helical" evidence="6">
    <location>
        <begin position="244"/>
        <end position="266"/>
    </location>
</feature>
<dbReference type="Pfam" id="PF01943">
    <property type="entry name" value="Polysacc_synt"/>
    <property type="match status" value="1"/>
</dbReference>
<organism evidence="7 8">
    <name type="scientific">Clostridium moniliforme</name>
    <dbReference type="NCBI Taxonomy" id="39489"/>
    <lineage>
        <taxon>Bacteria</taxon>
        <taxon>Bacillati</taxon>
        <taxon>Bacillota</taxon>
        <taxon>Clostridia</taxon>
        <taxon>Eubacteriales</taxon>
        <taxon>Clostridiaceae</taxon>
        <taxon>Clostridium</taxon>
    </lineage>
</organism>
<evidence type="ECO:0000256" key="5">
    <source>
        <dbReference type="ARBA" id="ARBA00023136"/>
    </source>
</evidence>
<dbReference type="EMBL" id="JAGGJZ010000002">
    <property type="protein sequence ID" value="MBP1889162.1"/>
    <property type="molecule type" value="Genomic_DNA"/>
</dbReference>
<proteinExistence type="predicted"/>
<evidence type="ECO:0000256" key="3">
    <source>
        <dbReference type="ARBA" id="ARBA00022692"/>
    </source>
</evidence>
<accession>A0ABS4EYT4</accession>
<comment type="subcellular location">
    <subcellularLocation>
        <location evidence="1">Cell membrane</location>
        <topology evidence="1">Multi-pass membrane protein</topology>
    </subcellularLocation>
</comment>
<feature type="transmembrane region" description="Helical" evidence="6">
    <location>
        <begin position="344"/>
        <end position="364"/>
    </location>
</feature>
<keyword evidence="3 6" id="KW-0812">Transmembrane</keyword>
<evidence type="ECO:0000313" key="8">
    <source>
        <dbReference type="Proteomes" id="UP000783390"/>
    </source>
</evidence>
<evidence type="ECO:0000256" key="2">
    <source>
        <dbReference type="ARBA" id="ARBA00022475"/>
    </source>
</evidence>
<feature type="transmembrane region" description="Helical" evidence="6">
    <location>
        <begin position="164"/>
        <end position="186"/>
    </location>
</feature>
<reference evidence="7 8" key="1">
    <citation type="submission" date="2021-03" db="EMBL/GenBank/DDBJ databases">
        <title>Genomic Encyclopedia of Type Strains, Phase IV (KMG-IV): sequencing the most valuable type-strain genomes for metagenomic binning, comparative biology and taxonomic classification.</title>
        <authorList>
            <person name="Goeker M."/>
        </authorList>
    </citation>
    <scope>NUCLEOTIDE SEQUENCE [LARGE SCALE GENOMIC DNA]</scope>
    <source>
        <strain evidence="7 8">DSM 3984</strain>
    </source>
</reference>
<gene>
    <name evidence="7" type="ORF">J2Z53_000743</name>
</gene>
<dbReference type="InterPro" id="IPR050833">
    <property type="entry name" value="Poly_Biosynth_Transport"/>
</dbReference>
<sequence>MSLKGNILRVFSANFLNMISGIVIAFVIPMALSVNEYSNLKTYTFYISYITIFTLGFQEGMYIKYGGKNFKDLDKNLLKTEHLAYVILQVLFASLFFIVGILINNQIIIFMAITIIPFNMVGFFRANYQAIGEFKRYTKLIYIQTLTYLILNLLLVFIFKSNNYVYFCLATIVSNILVTICIEFSVYKNFKGIRCKYDKSILKNFKVGFFILMANLSVMLFYGLDRWFIKIFFTVEDFAYYSFALSMLNLINVLVNSISVIFYNYISKNEVEESIKKLKNYLIILGGFSSFLYFGFAAVVNLIIKKYIPSLSIISISFSAYPYMIVINALFVNLYKARKDEKKYLKVVTGMLIISFIYNFLAVIISDNPILIAVATTLGFITWYLYSAKDFKYLAPNKNEIMFLGINLIVFLITSHLKNWIMGGFIYLLVIIMTVYFFFNDEFNEVAYIIKLKDKLKENELNKIN</sequence>
<name>A0ABS4EYT4_9CLOT</name>
<dbReference type="RefSeq" id="WP_209795882.1">
    <property type="nucleotide sequence ID" value="NZ_JAGGJZ010000002.1"/>
</dbReference>
<keyword evidence="2" id="KW-1003">Cell membrane</keyword>
<evidence type="ECO:0000256" key="4">
    <source>
        <dbReference type="ARBA" id="ARBA00022989"/>
    </source>
</evidence>
<feature type="transmembrane region" description="Helical" evidence="6">
    <location>
        <begin position="207"/>
        <end position="224"/>
    </location>
</feature>
<evidence type="ECO:0000256" key="1">
    <source>
        <dbReference type="ARBA" id="ARBA00004651"/>
    </source>
</evidence>
<dbReference type="PANTHER" id="PTHR30250:SF11">
    <property type="entry name" value="O-ANTIGEN TRANSPORTER-RELATED"/>
    <property type="match status" value="1"/>
</dbReference>